<dbReference type="AlphaFoldDB" id="A0A938BLW0"/>
<protein>
    <submittedName>
        <fullName evidence="3">Quinohemoprotein amine dehydrogenase subunit gamma</fullName>
    </submittedName>
</protein>
<feature type="domain" description="Quinohemoprotein amine dehydrogenase gamma subunit structural" evidence="2">
    <location>
        <begin position="42"/>
        <end position="112"/>
    </location>
</feature>
<dbReference type="InterPro" id="IPR015084">
    <property type="entry name" value="QH-AmDH_gsu_dom"/>
</dbReference>
<evidence type="ECO:0000313" key="4">
    <source>
        <dbReference type="Proteomes" id="UP000703893"/>
    </source>
</evidence>
<evidence type="ECO:0000313" key="3">
    <source>
        <dbReference type="EMBL" id="MBM3273664.1"/>
    </source>
</evidence>
<evidence type="ECO:0000256" key="1">
    <source>
        <dbReference type="SAM" id="MobiDB-lite"/>
    </source>
</evidence>
<dbReference type="GO" id="GO:0016638">
    <property type="term" value="F:oxidoreductase activity, acting on the CH-NH2 group of donors"/>
    <property type="evidence" value="ECO:0007669"/>
    <property type="project" value="InterPro"/>
</dbReference>
<feature type="compositionally biased region" description="Basic residues" evidence="1">
    <location>
        <begin position="1"/>
        <end position="10"/>
    </location>
</feature>
<dbReference type="NCBIfam" id="NF037958">
    <property type="entry name" value="QH_gamma"/>
    <property type="match status" value="1"/>
</dbReference>
<sequence>MTQRHTRRINKPGEPGPELPPNGADEVIPLADDPLLGGALQLIGCTTVFEPGWETDGWAGMTSLCRPMQRDVYGCSADCWWPAQVPDELSNYQGWSEQCGNVEKDWSKLNFVGE</sequence>
<organism evidence="3 4">
    <name type="scientific">Candidatus Tanganyikabacteria bacterium</name>
    <dbReference type="NCBI Taxonomy" id="2961651"/>
    <lineage>
        <taxon>Bacteria</taxon>
        <taxon>Bacillati</taxon>
        <taxon>Candidatus Sericytochromatia</taxon>
        <taxon>Candidatus Tanganyikabacteria</taxon>
    </lineage>
</organism>
<comment type="caution">
    <text evidence="3">The sequence shown here is derived from an EMBL/GenBank/DDBJ whole genome shotgun (WGS) entry which is preliminary data.</text>
</comment>
<evidence type="ECO:0000259" key="2">
    <source>
        <dbReference type="Pfam" id="PF08992"/>
    </source>
</evidence>
<dbReference type="SUPFAM" id="SSF69131">
    <property type="entry name" value="Quinohemoprotein amine dehydrogenase C chain"/>
    <property type="match status" value="1"/>
</dbReference>
<name>A0A938BLW0_9BACT</name>
<proteinExistence type="predicted"/>
<feature type="region of interest" description="Disordered" evidence="1">
    <location>
        <begin position="1"/>
        <end position="26"/>
    </location>
</feature>
<dbReference type="Pfam" id="PF08992">
    <property type="entry name" value="QH-AmDH_gamma"/>
    <property type="match status" value="1"/>
</dbReference>
<dbReference type="InterPro" id="IPR047830">
    <property type="entry name" value="QHNDH_gamma"/>
</dbReference>
<dbReference type="Gene3D" id="4.10.940.10">
    <property type="entry name" value="Quinohemoprotein amine dehydrogenase, gamma subunit structural domain"/>
    <property type="match status" value="1"/>
</dbReference>
<gene>
    <name evidence="3" type="primary">qhpC</name>
    <name evidence="3" type="ORF">FJZ00_00820</name>
</gene>
<dbReference type="EMBL" id="VGJX01000023">
    <property type="protein sequence ID" value="MBM3273664.1"/>
    <property type="molecule type" value="Genomic_DNA"/>
</dbReference>
<accession>A0A938BLW0</accession>
<reference evidence="3 4" key="1">
    <citation type="submission" date="2019-03" db="EMBL/GenBank/DDBJ databases">
        <title>Lake Tanganyika Metagenome-Assembled Genomes (MAGs).</title>
        <authorList>
            <person name="Tran P."/>
        </authorList>
    </citation>
    <scope>NUCLEOTIDE SEQUENCE [LARGE SCALE GENOMIC DNA]</scope>
    <source>
        <strain evidence="3">K_DeepCast_65m_m2_236</strain>
    </source>
</reference>
<dbReference type="InterPro" id="IPR036487">
    <property type="entry name" value="QH-AmDH_gsu_sf"/>
</dbReference>
<dbReference type="Proteomes" id="UP000703893">
    <property type="component" value="Unassembled WGS sequence"/>
</dbReference>